<dbReference type="PROSITE" id="PS50949">
    <property type="entry name" value="HTH_GNTR"/>
    <property type="match status" value="1"/>
</dbReference>
<proteinExistence type="predicted"/>
<dbReference type="InterPro" id="IPR050679">
    <property type="entry name" value="Bact_HTH_transcr_reg"/>
</dbReference>
<keyword evidence="6" id="KW-1185">Reference proteome</keyword>
<dbReference type="InterPro" id="IPR000524">
    <property type="entry name" value="Tscrpt_reg_HTH_GntR"/>
</dbReference>
<evidence type="ECO:0000256" key="2">
    <source>
        <dbReference type="ARBA" id="ARBA00023125"/>
    </source>
</evidence>
<organism evidence="5 6">
    <name type="scientific">Polymorphospora lycopeni</name>
    <dbReference type="NCBI Taxonomy" id="3140240"/>
    <lineage>
        <taxon>Bacteria</taxon>
        <taxon>Bacillati</taxon>
        <taxon>Actinomycetota</taxon>
        <taxon>Actinomycetes</taxon>
        <taxon>Micromonosporales</taxon>
        <taxon>Micromonosporaceae</taxon>
        <taxon>Polymorphospora</taxon>
    </lineage>
</organism>
<dbReference type="Gene3D" id="1.10.10.10">
    <property type="entry name" value="Winged helix-like DNA-binding domain superfamily/Winged helix DNA-binding domain"/>
    <property type="match status" value="1"/>
</dbReference>
<dbReference type="PANTHER" id="PTHR44846">
    <property type="entry name" value="MANNOSYL-D-GLYCERATE TRANSPORT/METABOLISM SYSTEM REPRESSOR MNGR-RELATED"/>
    <property type="match status" value="1"/>
</dbReference>
<dbReference type="Proteomes" id="UP001582793">
    <property type="component" value="Unassembled WGS sequence"/>
</dbReference>
<evidence type="ECO:0000313" key="5">
    <source>
        <dbReference type="EMBL" id="MFB6398325.1"/>
    </source>
</evidence>
<accession>A0ABV5D2G3</accession>
<keyword evidence="1" id="KW-0805">Transcription regulation</keyword>
<feature type="domain" description="HTH gntR-type" evidence="4">
    <location>
        <begin position="6"/>
        <end position="74"/>
    </location>
</feature>
<dbReference type="InterPro" id="IPR036388">
    <property type="entry name" value="WH-like_DNA-bd_sf"/>
</dbReference>
<keyword evidence="2" id="KW-0238">DNA-binding</keyword>
<reference evidence="5 6" key="1">
    <citation type="submission" date="2024-04" db="EMBL/GenBank/DDBJ databases">
        <title>Polymorphospora sp. isolated from Baiyangdian Lake in Xiong'an New Area.</title>
        <authorList>
            <person name="Zhang X."/>
            <person name="Liu J."/>
        </authorList>
    </citation>
    <scope>NUCLEOTIDE SEQUENCE [LARGE SCALE GENOMIC DNA]</scope>
    <source>
        <strain evidence="5 6">2-325</strain>
    </source>
</reference>
<dbReference type="PRINTS" id="PR00035">
    <property type="entry name" value="HTHGNTR"/>
</dbReference>
<sequence length="138" mass="15322">MSVGRGPRYRQIADDLEARITSGEFPPGTHLPAEPDLAHHYDVGMNTIRRAIQTLREDGLVVTRHGDRSRVADFAEKTEIVVPAGSKIEARPARTADRVKLEPEWGELPPHWPILQVTYPDGSGDIFPAHRVTISLAE</sequence>
<dbReference type="EMBL" id="JBCGDC010000225">
    <property type="protein sequence ID" value="MFB6398325.1"/>
    <property type="molecule type" value="Genomic_DNA"/>
</dbReference>
<gene>
    <name evidence="5" type="ORF">AAFH96_35415</name>
</gene>
<dbReference type="Pfam" id="PF00392">
    <property type="entry name" value="GntR"/>
    <property type="match status" value="1"/>
</dbReference>
<dbReference type="SUPFAM" id="SSF46785">
    <property type="entry name" value="Winged helix' DNA-binding domain"/>
    <property type="match status" value="1"/>
</dbReference>
<dbReference type="InterPro" id="IPR036390">
    <property type="entry name" value="WH_DNA-bd_sf"/>
</dbReference>
<comment type="caution">
    <text evidence="5">The sequence shown here is derived from an EMBL/GenBank/DDBJ whole genome shotgun (WGS) entry which is preliminary data.</text>
</comment>
<dbReference type="CDD" id="cd07377">
    <property type="entry name" value="WHTH_GntR"/>
    <property type="match status" value="1"/>
</dbReference>
<dbReference type="PANTHER" id="PTHR44846:SF17">
    <property type="entry name" value="GNTR-FAMILY TRANSCRIPTIONAL REGULATOR"/>
    <property type="match status" value="1"/>
</dbReference>
<dbReference type="RefSeq" id="WP_375737128.1">
    <property type="nucleotide sequence ID" value="NZ_JBCGDC010000225.1"/>
</dbReference>
<protein>
    <submittedName>
        <fullName evidence="5">Winged helix-turn-helix domain-containing protein</fullName>
    </submittedName>
</protein>
<keyword evidence="3" id="KW-0804">Transcription</keyword>
<evidence type="ECO:0000259" key="4">
    <source>
        <dbReference type="PROSITE" id="PS50949"/>
    </source>
</evidence>
<evidence type="ECO:0000313" key="6">
    <source>
        <dbReference type="Proteomes" id="UP001582793"/>
    </source>
</evidence>
<evidence type="ECO:0000256" key="1">
    <source>
        <dbReference type="ARBA" id="ARBA00023015"/>
    </source>
</evidence>
<name>A0ABV5D2G3_9ACTN</name>
<dbReference type="SMART" id="SM00345">
    <property type="entry name" value="HTH_GNTR"/>
    <property type="match status" value="1"/>
</dbReference>
<evidence type="ECO:0000256" key="3">
    <source>
        <dbReference type="ARBA" id="ARBA00023163"/>
    </source>
</evidence>